<dbReference type="Gene3D" id="1.20.1250.20">
    <property type="entry name" value="MFS general substrate transporter like domains"/>
    <property type="match status" value="2"/>
</dbReference>
<name>F5XTM4_MICPN</name>
<dbReference type="AlphaFoldDB" id="F5XTM4"/>
<feature type="transmembrane region" description="Helical" evidence="5">
    <location>
        <begin position="143"/>
        <end position="162"/>
    </location>
</feature>
<feature type="transmembrane region" description="Helical" evidence="5">
    <location>
        <begin position="276"/>
        <end position="300"/>
    </location>
</feature>
<dbReference type="eggNOG" id="COG2814">
    <property type="taxonomic scope" value="Bacteria"/>
</dbReference>
<dbReference type="PROSITE" id="PS50850">
    <property type="entry name" value="MFS"/>
    <property type="match status" value="1"/>
</dbReference>
<evidence type="ECO:0000256" key="2">
    <source>
        <dbReference type="ARBA" id="ARBA00022692"/>
    </source>
</evidence>
<dbReference type="Proteomes" id="UP000007947">
    <property type="component" value="Chromosome"/>
</dbReference>
<feature type="transmembrane region" description="Helical" evidence="5">
    <location>
        <begin position="243"/>
        <end position="264"/>
    </location>
</feature>
<keyword evidence="4 5" id="KW-0472">Membrane</keyword>
<feature type="transmembrane region" description="Helical" evidence="5">
    <location>
        <begin position="375"/>
        <end position="393"/>
    </location>
</feature>
<protein>
    <submittedName>
        <fullName evidence="7">Putative major facilitator superfamily transporter</fullName>
    </submittedName>
</protein>
<dbReference type="EMBL" id="AP012204">
    <property type="protein sequence ID" value="BAK37473.1"/>
    <property type="molecule type" value="Genomic_DNA"/>
</dbReference>
<dbReference type="GO" id="GO:0005886">
    <property type="term" value="C:plasma membrane"/>
    <property type="evidence" value="ECO:0007669"/>
    <property type="project" value="UniProtKB-SubCell"/>
</dbReference>
<evidence type="ECO:0000259" key="6">
    <source>
        <dbReference type="PROSITE" id="PS50850"/>
    </source>
</evidence>
<comment type="subcellular location">
    <subcellularLocation>
        <location evidence="1">Cell membrane</location>
        <topology evidence="1">Multi-pass membrane protein</topology>
    </subcellularLocation>
</comment>
<feature type="transmembrane region" description="Helical" evidence="5">
    <location>
        <begin position="50"/>
        <end position="72"/>
    </location>
</feature>
<evidence type="ECO:0000256" key="3">
    <source>
        <dbReference type="ARBA" id="ARBA00022989"/>
    </source>
</evidence>
<dbReference type="OrthoDB" id="9776171at2"/>
<evidence type="ECO:0000256" key="5">
    <source>
        <dbReference type="SAM" id="Phobius"/>
    </source>
</evidence>
<dbReference type="InterPro" id="IPR011701">
    <property type="entry name" value="MFS"/>
</dbReference>
<evidence type="ECO:0000313" key="8">
    <source>
        <dbReference type="Proteomes" id="UP000007947"/>
    </source>
</evidence>
<reference evidence="7 8" key="1">
    <citation type="submission" date="2011-05" db="EMBL/GenBank/DDBJ databases">
        <title>Whole genome sequence of Microlunatus phosphovorus NM-1.</title>
        <authorList>
            <person name="Hosoyama A."/>
            <person name="Sasaki K."/>
            <person name="Harada T."/>
            <person name="Igarashi R."/>
            <person name="Kawakoshi A."/>
            <person name="Sasagawa M."/>
            <person name="Fukada J."/>
            <person name="Nakamura S."/>
            <person name="Katano Y."/>
            <person name="Hanada S."/>
            <person name="Kamagata Y."/>
            <person name="Nakamura N."/>
            <person name="Yamazaki S."/>
            <person name="Fujita N."/>
        </authorList>
    </citation>
    <scope>NUCLEOTIDE SEQUENCE [LARGE SCALE GENOMIC DNA]</scope>
    <source>
        <strain evidence="8">ATCC 700054 / DSM 10555 / JCM 9379 / NBRC 101784 / NCIMB 13414 / VKM Ac-1990 / NM-1</strain>
    </source>
</reference>
<dbReference type="SUPFAM" id="SSF103473">
    <property type="entry name" value="MFS general substrate transporter"/>
    <property type="match status" value="1"/>
</dbReference>
<dbReference type="STRING" id="1032480.MLP_44590"/>
<feature type="transmembrane region" description="Helical" evidence="5">
    <location>
        <begin position="307"/>
        <end position="327"/>
    </location>
</feature>
<dbReference type="RefSeq" id="WP_013865307.1">
    <property type="nucleotide sequence ID" value="NC_015635.1"/>
</dbReference>
<feature type="transmembrane region" description="Helical" evidence="5">
    <location>
        <begin position="19"/>
        <end position="44"/>
    </location>
</feature>
<feature type="transmembrane region" description="Helical" evidence="5">
    <location>
        <begin position="399"/>
        <end position="416"/>
    </location>
</feature>
<evidence type="ECO:0000313" key="7">
    <source>
        <dbReference type="EMBL" id="BAK37473.1"/>
    </source>
</evidence>
<dbReference type="PANTHER" id="PTHR23534:SF1">
    <property type="entry name" value="MAJOR FACILITATOR SUPERFAMILY PROTEIN"/>
    <property type="match status" value="1"/>
</dbReference>
<keyword evidence="2 5" id="KW-0812">Transmembrane</keyword>
<feature type="transmembrane region" description="Helical" evidence="5">
    <location>
        <begin position="174"/>
        <end position="198"/>
    </location>
</feature>
<dbReference type="Pfam" id="PF07690">
    <property type="entry name" value="MFS_1"/>
    <property type="match status" value="1"/>
</dbReference>
<proteinExistence type="predicted"/>
<feature type="transmembrane region" description="Helical" evidence="5">
    <location>
        <begin position="333"/>
        <end position="355"/>
    </location>
</feature>
<keyword evidence="3 5" id="KW-1133">Transmembrane helix</keyword>
<feature type="domain" description="Major facilitator superfamily (MFS) profile" evidence="6">
    <location>
        <begin position="18"/>
        <end position="420"/>
    </location>
</feature>
<organism evidence="7 8">
    <name type="scientific">Microlunatus phosphovorus (strain ATCC 700054 / DSM 10555 / JCM 9379 / NBRC 101784 / NCIMB 13414 / VKM Ac-1990 / NM-1)</name>
    <dbReference type="NCBI Taxonomy" id="1032480"/>
    <lineage>
        <taxon>Bacteria</taxon>
        <taxon>Bacillati</taxon>
        <taxon>Actinomycetota</taxon>
        <taxon>Actinomycetes</taxon>
        <taxon>Propionibacteriales</taxon>
        <taxon>Propionibacteriaceae</taxon>
        <taxon>Microlunatus</taxon>
    </lineage>
</organism>
<dbReference type="InterPro" id="IPR036259">
    <property type="entry name" value="MFS_trans_sf"/>
</dbReference>
<keyword evidence="8" id="KW-1185">Reference proteome</keyword>
<dbReference type="InterPro" id="IPR020846">
    <property type="entry name" value="MFS_dom"/>
</dbReference>
<feature type="transmembrane region" description="Helical" evidence="5">
    <location>
        <begin position="110"/>
        <end position="131"/>
    </location>
</feature>
<accession>F5XTM4</accession>
<dbReference type="PANTHER" id="PTHR23534">
    <property type="entry name" value="MFS PERMEASE"/>
    <property type="match status" value="1"/>
</dbReference>
<evidence type="ECO:0000256" key="1">
    <source>
        <dbReference type="ARBA" id="ARBA00004651"/>
    </source>
</evidence>
<dbReference type="KEGG" id="mph:MLP_44590"/>
<sequence>MTTGTTAATDLAVLRRRTLALLATGQILGGLGIGAAFSVGALAANKLAGASWSGMAATMSTLGAALLAVPLARLADRGGRRISLAAAALVAAGGVALCVLGMVLSSVVVLFVGLAGAGASTAASLQSRFAATDLAAPQTRGRDLSLVVWSTTVGAVIGPNLAEPGEVVGRALGLPQFAGVFVFAIVAQLAAALAYALFLRPDPLVLSRQLELSLAATTQASADQSADQPVSGQPAKDQGDLGLVRLAILATALSHATMVALMAMTPVHLVHGGATLSLVGLTLSLHIAGMFGLSPVFGILSDRLGRIPTILLGQAMLVAAALVTALGAQTHGLVMIGLTLLGLGWSASTVAGSALLSDAAPPAQRVRLQGRSDMLMSLAGAAGGALSGPMLALVGYPGLAWGLLLPIAVVVAAAMLSRPSRRWSGRTT</sequence>
<dbReference type="HOGENOM" id="CLU_047644_0_0_11"/>
<feature type="transmembrane region" description="Helical" evidence="5">
    <location>
        <begin position="84"/>
        <end position="104"/>
    </location>
</feature>
<evidence type="ECO:0000256" key="4">
    <source>
        <dbReference type="ARBA" id="ARBA00023136"/>
    </source>
</evidence>
<gene>
    <name evidence="7" type="ordered locus">MLP_44590</name>
</gene>
<dbReference type="GO" id="GO:0022857">
    <property type="term" value="F:transmembrane transporter activity"/>
    <property type="evidence" value="ECO:0007669"/>
    <property type="project" value="InterPro"/>
</dbReference>